<dbReference type="Proteomes" id="UP000054097">
    <property type="component" value="Unassembled WGS sequence"/>
</dbReference>
<dbReference type="AlphaFoldDB" id="A0A0C3ARD3"/>
<reference evidence="2" key="2">
    <citation type="submission" date="2015-01" db="EMBL/GenBank/DDBJ databases">
        <title>Evolutionary Origins and Diversification of the Mycorrhizal Mutualists.</title>
        <authorList>
            <consortium name="DOE Joint Genome Institute"/>
            <consortium name="Mycorrhizal Genomics Consortium"/>
            <person name="Kohler A."/>
            <person name="Kuo A."/>
            <person name="Nagy L.G."/>
            <person name="Floudas D."/>
            <person name="Copeland A."/>
            <person name="Barry K.W."/>
            <person name="Cichocki N."/>
            <person name="Veneault-Fourrey C."/>
            <person name="LaButti K."/>
            <person name="Lindquist E.A."/>
            <person name="Lipzen A."/>
            <person name="Lundell T."/>
            <person name="Morin E."/>
            <person name="Murat C."/>
            <person name="Riley R."/>
            <person name="Ohm R."/>
            <person name="Sun H."/>
            <person name="Tunlid A."/>
            <person name="Henrissat B."/>
            <person name="Grigoriev I.V."/>
            <person name="Hibbett D.S."/>
            <person name="Martin F."/>
        </authorList>
    </citation>
    <scope>NUCLEOTIDE SEQUENCE [LARGE SCALE GENOMIC DNA]</scope>
    <source>
        <strain evidence="2">MAFF 305830</strain>
    </source>
</reference>
<reference evidence="1 2" key="1">
    <citation type="submission" date="2014-04" db="EMBL/GenBank/DDBJ databases">
        <authorList>
            <consortium name="DOE Joint Genome Institute"/>
            <person name="Kuo A."/>
            <person name="Zuccaro A."/>
            <person name="Kohler A."/>
            <person name="Nagy L.G."/>
            <person name="Floudas D."/>
            <person name="Copeland A."/>
            <person name="Barry K.W."/>
            <person name="Cichocki N."/>
            <person name="Veneault-Fourrey C."/>
            <person name="LaButti K."/>
            <person name="Lindquist E.A."/>
            <person name="Lipzen A."/>
            <person name="Lundell T."/>
            <person name="Morin E."/>
            <person name="Murat C."/>
            <person name="Sun H."/>
            <person name="Tunlid A."/>
            <person name="Henrissat B."/>
            <person name="Grigoriev I.V."/>
            <person name="Hibbett D.S."/>
            <person name="Martin F."/>
            <person name="Nordberg H.P."/>
            <person name="Cantor M.N."/>
            <person name="Hua S.X."/>
        </authorList>
    </citation>
    <scope>NUCLEOTIDE SEQUENCE [LARGE SCALE GENOMIC DNA]</scope>
    <source>
        <strain evidence="1 2">MAFF 305830</strain>
    </source>
</reference>
<keyword evidence="2" id="KW-1185">Reference proteome</keyword>
<feature type="non-terminal residue" evidence="1">
    <location>
        <position position="1"/>
    </location>
</feature>
<accession>A0A0C3ARD3</accession>
<sequence length="448" mass="50896">MASVPTIPVPTNQNWNTVSFDILAVVFQEAFEDLVEEYKCDNENWFYIDLPLILSSVCRCWRDAALALSSLWSFIQIDLPRYVGGRTDCGGLNLLRLWVSRSKDASLHLCIEGFEDKCTYDEGTFPLSEIDLDRVRYFSLAYRGSLCSEASNWILKLDHVIEASVVGRYSPDLRLDIHMPQLRKLRLLTSDLQGFVFANSTIQSLTMGCNALAYIASELTRSRAEWRPLEQLTLIGSIMDMQEDPPSLLATELVFDGGSTSLPSTVTAVFPPLTTLPTKIRIRRDSSLDYSTIARILGPFGLNCYQGITFLELTDLRWNAAPFYILLDQLSSLVELWIEDSSTKNDNETPPHWGNPNTPTEFINELPRFYRQQKSLSKITFYAQKPQNAKGLIEFARRLNRRLEITVLSGCFTALECEQLQQVSIFNVVVLYARRTEGIARRELVPTV</sequence>
<name>A0A0C3ARD3_SERVB</name>
<dbReference type="EMBL" id="KN824301">
    <property type="protein sequence ID" value="KIM27095.1"/>
    <property type="molecule type" value="Genomic_DNA"/>
</dbReference>
<dbReference type="HOGENOM" id="CLU_611341_0_0_1"/>
<protein>
    <recommendedName>
        <fullName evidence="3">F-box domain-containing protein</fullName>
    </recommendedName>
</protein>
<gene>
    <name evidence="1" type="ORF">M408DRAFT_330226</name>
</gene>
<dbReference type="OrthoDB" id="2269034at2759"/>
<evidence type="ECO:0000313" key="1">
    <source>
        <dbReference type="EMBL" id="KIM27095.1"/>
    </source>
</evidence>
<proteinExistence type="predicted"/>
<evidence type="ECO:0000313" key="2">
    <source>
        <dbReference type="Proteomes" id="UP000054097"/>
    </source>
</evidence>
<organism evidence="1 2">
    <name type="scientific">Serendipita vermifera MAFF 305830</name>
    <dbReference type="NCBI Taxonomy" id="933852"/>
    <lineage>
        <taxon>Eukaryota</taxon>
        <taxon>Fungi</taxon>
        <taxon>Dikarya</taxon>
        <taxon>Basidiomycota</taxon>
        <taxon>Agaricomycotina</taxon>
        <taxon>Agaricomycetes</taxon>
        <taxon>Sebacinales</taxon>
        <taxon>Serendipitaceae</taxon>
        <taxon>Serendipita</taxon>
    </lineage>
</organism>
<evidence type="ECO:0008006" key="3">
    <source>
        <dbReference type="Google" id="ProtNLM"/>
    </source>
</evidence>